<evidence type="ECO:0000256" key="1">
    <source>
        <dbReference type="ARBA" id="ARBA00022679"/>
    </source>
</evidence>
<dbReference type="NCBIfam" id="TIGR00055">
    <property type="entry name" value="uppS"/>
    <property type="match status" value="1"/>
</dbReference>
<evidence type="ECO:0000256" key="2">
    <source>
        <dbReference type="HAMAP-Rule" id="MF_01139"/>
    </source>
</evidence>
<feature type="binding site" evidence="2">
    <location>
        <position position="34"/>
    </location>
    <ligand>
        <name>substrate</name>
    </ligand>
</feature>
<keyword evidence="4" id="KW-1185">Reference proteome</keyword>
<keyword evidence="1 2" id="KW-0808">Transferase</keyword>
<feature type="active site" evidence="2">
    <location>
        <position position="29"/>
    </location>
</feature>
<dbReference type="InterPro" id="IPR001441">
    <property type="entry name" value="UPP_synth-like"/>
</dbReference>
<feature type="binding site" evidence="2">
    <location>
        <position position="29"/>
    </location>
    <ligand>
        <name>Mg(2+)</name>
        <dbReference type="ChEBI" id="CHEBI:18420"/>
    </ligand>
</feature>
<name>A0ABN6MS50_9BACT</name>
<dbReference type="PANTHER" id="PTHR10291">
    <property type="entry name" value="DEHYDRODOLICHYL DIPHOSPHATE SYNTHASE FAMILY MEMBER"/>
    <property type="match status" value="1"/>
</dbReference>
<keyword evidence="2" id="KW-0460">Magnesium</keyword>
<feature type="binding site" evidence="2">
    <location>
        <position position="78"/>
    </location>
    <ligand>
        <name>substrate</name>
    </ligand>
</feature>
<feature type="binding site" evidence="2">
    <location>
        <position position="80"/>
    </location>
    <ligand>
        <name>substrate</name>
    </ligand>
</feature>
<dbReference type="EC" id="2.5.1.-" evidence="2"/>
<feature type="binding site" evidence="2">
    <location>
        <position position="210"/>
    </location>
    <ligand>
        <name>Mg(2+)</name>
        <dbReference type="ChEBI" id="CHEBI:18420"/>
    </ligand>
</feature>
<comment type="similarity">
    <text evidence="2">Belongs to the UPP synthase family.</text>
</comment>
<evidence type="ECO:0000313" key="3">
    <source>
        <dbReference type="EMBL" id="BDG02460.1"/>
    </source>
</evidence>
<comment type="cofactor">
    <cofactor evidence="2">
        <name>Mg(2+)</name>
        <dbReference type="ChEBI" id="CHEBI:18420"/>
    </cofactor>
    <text evidence="2">Binds 2 magnesium ions per subunit.</text>
</comment>
<feature type="binding site" evidence="2">
    <location>
        <position position="46"/>
    </location>
    <ligand>
        <name>substrate</name>
    </ligand>
</feature>
<dbReference type="InterPro" id="IPR018520">
    <property type="entry name" value="UPP_synth-like_CS"/>
</dbReference>
<dbReference type="InterPro" id="IPR036424">
    <property type="entry name" value="UPP_synth-like_sf"/>
</dbReference>
<dbReference type="EMBL" id="AP025591">
    <property type="protein sequence ID" value="BDG02460.1"/>
    <property type="molecule type" value="Genomic_DNA"/>
</dbReference>
<feature type="binding site" evidence="2">
    <location>
        <position position="42"/>
    </location>
    <ligand>
        <name>substrate</name>
    </ligand>
</feature>
<gene>
    <name evidence="3" type="primary">uppS</name>
    <name evidence="3" type="ORF">AMOR_14560</name>
</gene>
<dbReference type="PANTHER" id="PTHR10291:SF0">
    <property type="entry name" value="DEHYDRODOLICHYL DIPHOSPHATE SYNTHASE 2"/>
    <property type="match status" value="1"/>
</dbReference>
<accession>A0ABN6MS50</accession>
<comment type="subunit">
    <text evidence="2">Homodimer.</text>
</comment>
<dbReference type="Pfam" id="PF01255">
    <property type="entry name" value="Prenyltransf"/>
    <property type="match status" value="1"/>
</dbReference>
<reference evidence="4" key="1">
    <citation type="journal article" date="2022" name="Int. J. Syst. Evol. Microbiol.">
        <title>Anaeromyxobacter oryzae sp. nov., Anaeromyxobacter diazotrophicus sp. nov. and Anaeromyxobacter paludicola sp. nov., isolated from paddy soils.</title>
        <authorList>
            <person name="Itoh H."/>
            <person name="Xu Z."/>
            <person name="Mise K."/>
            <person name="Masuda Y."/>
            <person name="Ushijima N."/>
            <person name="Hayakawa C."/>
            <person name="Shiratori Y."/>
            <person name="Senoo K."/>
        </authorList>
    </citation>
    <scope>NUCLEOTIDE SEQUENCE [LARGE SCALE GENOMIC DNA]</scope>
    <source>
        <strain evidence="4">Red232</strain>
    </source>
</reference>
<dbReference type="Gene3D" id="3.40.1180.10">
    <property type="entry name" value="Decaprenyl diphosphate synthase-like"/>
    <property type="match status" value="1"/>
</dbReference>
<dbReference type="CDD" id="cd00475">
    <property type="entry name" value="Cis_IPPS"/>
    <property type="match status" value="1"/>
</dbReference>
<protein>
    <recommendedName>
        <fullName evidence="2">Isoprenyl transferase</fullName>
        <ecNumber evidence="2">2.5.1.-</ecNumber>
    </recommendedName>
</protein>
<evidence type="ECO:0000313" key="4">
    <source>
        <dbReference type="Proteomes" id="UP001162891"/>
    </source>
</evidence>
<feature type="binding site" evidence="2">
    <location>
        <begin position="74"/>
        <end position="76"/>
    </location>
    <ligand>
        <name>substrate</name>
    </ligand>
</feature>
<dbReference type="PROSITE" id="PS01066">
    <property type="entry name" value="UPP_SYNTHASE"/>
    <property type="match status" value="1"/>
</dbReference>
<proteinExistence type="inferred from homology"/>
<dbReference type="Proteomes" id="UP001162891">
    <property type="component" value="Chromosome"/>
</dbReference>
<organism evidence="3 4">
    <name type="scientific">Anaeromyxobacter oryzae</name>
    <dbReference type="NCBI Taxonomy" id="2918170"/>
    <lineage>
        <taxon>Bacteria</taxon>
        <taxon>Pseudomonadati</taxon>
        <taxon>Myxococcota</taxon>
        <taxon>Myxococcia</taxon>
        <taxon>Myxococcales</taxon>
        <taxon>Cystobacterineae</taxon>
        <taxon>Anaeromyxobacteraceae</taxon>
        <taxon>Anaeromyxobacter</taxon>
    </lineage>
</organism>
<sequence>MTNPRSPLAELEARVKARPLPRHVAIIMDGNGRWAEQRGLPRVAGHREGSESVRAVTRTARRIGVEALTVYAFSAENWARPDDEVDALMQLLADYLDSERAEMMENGIRLNAIGELDRLPESVRGRLAAARAETAANRGMTLTLALSYGGRQEIVYAARAAAAAKGAELDAEDIEAALWTRGLPELDLLIRTSGERRISNFLLWQCAYAELHFSEVLWPDFRDEALLTAISDFQGRERRFGLTGAQLAGRARDCD</sequence>
<dbReference type="RefSeq" id="WP_248360125.1">
    <property type="nucleotide sequence ID" value="NZ_AP025591.1"/>
</dbReference>
<feature type="binding site" evidence="2">
    <location>
        <position position="191"/>
    </location>
    <ligand>
        <name>substrate</name>
    </ligand>
</feature>
<dbReference type="GO" id="GO:0016740">
    <property type="term" value="F:transferase activity"/>
    <property type="evidence" value="ECO:0007669"/>
    <property type="project" value="UniProtKB-KW"/>
</dbReference>
<feature type="binding site" evidence="2">
    <location>
        <begin position="197"/>
        <end position="199"/>
    </location>
    <ligand>
        <name>substrate</name>
    </ligand>
</feature>
<comment type="function">
    <text evidence="2">Catalyzes the condensation of isopentenyl diphosphate (IPP) with allylic pyrophosphates generating different type of terpenoids.</text>
</comment>
<dbReference type="NCBIfam" id="NF011405">
    <property type="entry name" value="PRK14830.1"/>
    <property type="match status" value="1"/>
</dbReference>
<dbReference type="HAMAP" id="MF_01139">
    <property type="entry name" value="ISPT"/>
    <property type="match status" value="1"/>
</dbReference>
<keyword evidence="2" id="KW-0479">Metal-binding</keyword>
<dbReference type="SUPFAM" id="SSF64005">
    <property type="entry name" value="Undecaprenyl diphosphate synthase"/>
    <property type="match status" value="1"/>
</dbReference>
<feature type="binding site" evidence="2">
    <location>
        <begin position="30"/>
        <end position="33"/>
    </location>
    <ligand>
        <name>substrate</name>
    </ligand>
</feature>
<feature type="active site" description="Proton acceptor" evidence="2">
    <location>
        <position position="77"/>
    </location>
</feature>